<dbReference type="AlphaFoldDB" id="A0A4R6QPA5"/>
<evidence type="ECO:0000259" key="1">
    <source>
        <dbReference type="PROSITE" id="PS50075"/>
    </source>
</evidence>
<dbReference type="PROSITE" id="PS50075">
    <property type="entry name" value="CARRIER"/>
    <property type="match status" value="1"/>
</dbReference>
<reference evidence="2 3" key="1">
    <citation type="submission" date="2019-03" db="EMBL/GenBank/DDBJ databases">
        <title>Genomic Encyclopedia of Type Strains, Phase IV (KMG-IV): sequencing the most valuable type-strain genomes for metagenomic binning, comparative biology and taxonomic classification.</title>
        <authorList>
            <person name="Goeker M."/>
        </authorList>
    </citation>
    <scope>NUCLEOTIDE SEQUENCE [LARGE SCALE GENOMIC DNA]</scope>
    <source>
        <strain evidence="2 3">DSM 16998</strain>
    </source>
</reference>
<dbReference type="Pfam" id="PF00550">
    <property type="entry name" value="PP-binding"/>
    <property type="match status" value="1"/>
</dbReference>
<dbReference type="EMBL" id="SNXS01000004">
    <property type="protein sequence ID" value="TDP64331.1"/>
    <property type="molecule type" value="Genomic_DNA"/>
</dbReference>
<evidence type="ECO:0000313" key="3">
    <source>
        <dbReference type="Proteomes" id="UP000295361"/>
    </source>
</evidence>
<proteinExistence type="predicted"/>
<feature type="domain" description="Carrier" evidence="1">
    <location>
        <begin position="1"/>
        <end position="76"/>
    </location>
</feature>
<accession>A0A4R6QPA5</accession>
<dbReference type="RefSeq" id="WP_133702145.1">
    <property type="nucleotide sequence ID" value="NZ_SNXS01000004.1"/>
</dbReference>
<dbReference type="Gene3D" id="1.10.1200.10">
    <property type="entry name" value="ACP-like"/>
    <property type="match status" value="1"/>
</dbReference>
<keyword evidence="3" id="KW-1185">Reference proteome</keyword>
<name>A0A4R6QPA5_9BURK</name>
<comment type="caution">
    <text evidence="2">The sequence shown here is derived from an EMBL/GenBank/DDBJ whole genome shotgun (WGS) entry which is preliminary data.</text>
</comment>
<dbReference type="Proteomes" id="UP000295361">
    <property type="component" value="Unassembled WGS sequence"/>
</dbReference>
<dbReference type="InterPro" id="IPR009081">
    <property type="entry name" value="PP-bd_ACP"/>
</dbReference>
<evidence type="ECO:0000313" key="2">
    <source>
        <dbReference type="EMBL" id="TDP64331.1"/>
    </source>
</evidence>
<organism evidence="2 3">
    <name type="scientific">Roseateles toxinivorans</name>
    <dbReference type="NCBI Taxonomy" id="270368"/>
    <lineage>
        <taxon>Bacteria</taxon>
        <taxon>Pseudomonadati</taxon>
        <taxon>Pseudomonadota</taxon>
        <taxon>Betaproteobacteria</taxon>
        <taxon>Burkholderiales</taxon>
        <taxon>Sphaerotilaceae</taxon>
        <taxon>Roseateles</taxon>
    </lineage>
</organism>
<dbReference type="InParanoid" id="A0A4R6QPA5"/>
<gene>
    <name evidence="2" type="ORF">DES47_104621</name>
</gene>
<sequence length="78" mass="8397">MLDRGLVKKVMASVLEVDEASLNDDSSMDNVPGWDSLKQMNLVLALEESFGVSIPDEDAGNATSYKLLALVLEEQLAG</sequence>
<dbReference type="InterPro" id="IPR036736">
    <property type="entry name" value="ACP-like_sf"/>
</dbReference>
<protein>
    <submittedName>
        <fullName evidence="2">Acyl carrier protein</fullName>
    </submittedName>
</protein>
<dbReference type="SUPFAM" id="SSF47336">
    <property type="entry name" value="ACP-like"/>
    <property type="match status" value="1"/>
</dbReference>
<dbReference type="OrthoDB" id="7063706at2"/>